<dbReference type="EMBL" id="JOJP01000001">
    <property type="protein sequence ID" value="KEI70642.1"/>
    <property type="molecule type" value="Genomic_DNA"/>
</dbReference>
<evidence type="ECO:0000256" key="1">
    <source>
        <dbReference type="SAM" id="Phobius"/>
    </source>
</evidence>
<evidence type="ECO:0000259" key="2">
    <source>
        <dbReference type="Pfam" id="PF10881"/>
    </source>
</evidence>
<dbReference type="STRING" id="305900.GV64_07710"/>
<sequence>MLLDSFPLVLSGSLLIVTAIAWYLWLTFSPFKANTNMNLLEQDKRAFLGQLDIAVRSHLMVLPSLPIGDVLKSGKWSKTATALNIRKNRRFDFVLYHRRKMEVCCVINLIPYNTKSSAKEFKLLRQLCKAAELPLLEYDMKPWRDVTELRRTVLSTCGIEEEGTPDYELPAPREAVVKLETIVNPDCPKCNSSMKLRTMKKGSQAGLECWVCSTYPNCKGARMVHS</sequence>
<dbReference type="AlphaFoldDB" id="A0A081K916"/>
<dbReference type="eggNOG" id="COG0551">
    <property type="taxonomic scope" value="Bacteria"/>
</dbReference>
<dbReference type="RefSeq" id="WP_020580761.1">
    <property type="nucleotide sequence ID" value="NZ_JOJP01000001.1"/>
</dbReference>
<accession>A0A081K916</accession>
<keyword evidence="1" id="KW-1133">Transmembrane helix</keyword>
<dbReference type="InterPro" id="IPR014538">
    <property type="entry name" value="UCP028063_topo_Znf"/>
</dbReference>
<name>A0A081K916_9GAMM</name>
<protein>
    <recommendedName>
        <fullName evidence="2">DUF2726 domain-containing protein</fullName>
    </recommendedName>
</protein>
<dbReference type="PIRSF" id="PIRSF028063">
    <property type="entry name" value="UCP028063"/>
    <property type="match status" value="1"/>
</dbReference>
<evidence type="ECO:0000313" key="4">
    <source>
        <dbReference type="Proteomes" id="UP000027997"/>
    </source>
</evidence>
<organism evidence="3 4">
    <name type="scientific">Endozoicomonas elysicola</name>
    <dbReference type="NCBI Taxonomy" id="305900"/>
    <lineage>
        <taxon>Bacteria</taxon>
        <taxon>Pseudomonadati</taxon>
        <taxon>Pseudomonadota</taxon>
        <taxon>Gammaproteobacteria</taxon>
        <taxon>Oceanospirillales</taxon>
        <taxon>Endozoicomonadaceae</taxon>
        <taxon>Endozoicomonas</taxon>
    </lineage>
</organism>
<dbReference type="Gene3D" id="3.30.65.10">
    <property type="entry name" value="Bacterial Topoisomerase I, domain 1"/>
    <property type="match status" value="1"/>
</dbReference>
<feature type="domain" description="DUF2726" evidence="2">
    <location>
        <begin position="38"/>
        <end position="153"/>
    </location>
</feature>
<keyword evidence="4" id="KW-1185">Reference proteome</keyword>
<evidence type="ECO:0000313" key="3">
    <source>
        <dbReference type="EMBL" id="KEI70642.1"/>
    </source>
</evidence>
<gene>
    <name evidence="3" type="ORF">GV64_07710</name>
</gene>
<proteinExistence type="predicted"/>
<dbReference type="InterPro" id="IPR024402">
    <property type="entry name" value="DUF2726"/>
</dbReference>
<comment type="caution">
    <text evidence="3">The sequence shown here is derived from an EMBL/GenBank/DDBJ whole genome shotgun (WGS) entry which is preliminary data.</text>
</comment>
<keyword evidence="1" id="KW-0812">Transmembrane</keyword>
<reference evidence="3 4" key="1">
    <citation type="submission" date="2014-06" db="EMBL/GenBank/DDBJ databases">
        <title>Whole Genome Sequences of Three Symbiotic Endozoicomonas Bacteria.</title>
        <authorList>
            <person name="Neave M.J."/>
            <person name="Apprill A."/>
            <person name="Voolstra C.R."/>
        </authorList>
    </citation>
    <scope>NUCLEOTIDE SEQUENCE [LARGE SCALE GENOMIC DNA]</scope>
    <source>
        <strain evidence="3 4">DSM 22380</strain>
    </source>
</reference>
<dbReference type="Pfam" id="PF10881">
    <property type="entry name" value="DUF2726"/>
    <property type="match status" value="1"/>
</dbReference>
<feature type="transmembrane region" description="Helical" evidence="1">
    <location>
        <begin position="6"/>
        <end position="28"/>
    </location>
</feature>
<dbReference type="Proteomes" id="UP000027997">
    <property type="component" value="Unassembled WGS sequence"/>
</dbReference>
<keyword evidence="1" id="KW-0472">Membrane</keyword>